<proteinExistence type="predicted"/>
<name>A0A212TZ86_9MICO</name>
<feature type="region of interest" description="Disordered" evidence="1">
    <location>
        <begin position="72"/>
        <end position="104"/>
    </location>
</feature>
<keyword evidence="4" id="KW-1185">Reference proteome</keyword>
<dbReference type="Pfam" id="PF03551">
    <property type="entry name" value="PadR"/>
    <property type="match status" value="1"/>
</dbReference>
<evidence type="ECO:0000259" key="2">
    <source>
        <dbReference type="Pfam" id="PF03551"/>
    </source>
</evidence>
<evidence type="ECO:0000313" key="3">
    <source>
        <dbReference type="EMBL" id="SNC71313.1"/>
    </source>
</evidence>
<feature type="compositionally biased region" description="Basic and acidic residues" evidence="1">
    <location>
        <begin position="74"/>
        <end position="89"/>
    </location>
</feature>
<dbReference type="InterPro" id="IPR005149">
    <property type="entry name" value="Tscrpt_reg_PadR_N"/>
</dbReference>
<dbReference type="InterPro" id="IPR036388">
    <property type="entry name" value="WH-like_DNA-bd_sf"/>
</dbReference>
<feature type="domain" description="Transcription regulator PadR N-terminal" evidence="2">
    <location>
        <begin position="28"/>
        <end position="72"/>
    </location>
</feature>
<dbReference type="Proteomes" id="UP000198122">
    <property type="component" value="Unassembled WGS sequence"/>
</dbReference>
<dbReference type="InterPro" id="IPR052509">
    <property type="entry name" value="Metal_resp_DNA-bind_regulator"/>
</dbReference>
<dbReference type="PANTHER" id="PTHR33169:SF14">
    <property type="entry name" value="TRANSCRIPTIONAL REGULATOR RV3488"/>
    <property type="match status" value="1"/>
</dbReference>
<accession>A0A212TZ86</accession>
<dbReference type="PANTHER" id="PTHR33169">
    <property type="entry name" value="PADR-FAMILY TRANSCRIPTIONAL REGULATOR"/>
    <property type="match status" value="1"/>
</dbReference>
<evidence type="ECO:0000256" key="1">
    <source>
        <dbReference type="SAM" id="MobiDB-lite"/>
    </source>
</evidence>
<evidence type="ECO:0000313" key="4">
    <source>
        <dbReference type="Proteomes" id="UP000198122"/>
    </source>
</evidence>
<organism evidence="3 4">
    <name type="scientific">Kytococcus aerolatus</name>
    <dbReference type="NCBI Taxonomy" id="592308"/>
    <lineage>
        <taxon>Bacteria</taxon>
        <taxon>Bacillati</taxon>
        <taxon>Actinomycetota</taxon>
        <taxon>Actinomycetes</taxon>
        <taxon>Micrococcales</taxon>
        <taxon>Kytococcaceae</taxon>
        <taxon>Kytococcus</taxon>
    </lineage>
</organism>
<feature type="compositionally biased region" description="Gly residues" evidence="1">
    <location>
        <begin position="93"/>
        <end position="104"/>
    </location>
</feature>
<protein>
    <submittedName>
        <fullName evidence="3">Transcriptional regulator PadR-like family protein</fullName>
    </submittedName>
</protein>
<reference evidence="3 4" key="1">
    <citation type="submission" date="2017-06" db="EMBL/GenBank/DDBJ databases">
        <authorList>
            <person name="Kim H.J."/>
            <person name="Triplett B.A."/>
        </authorList>
    </citation>
    <scope>NUCLEOTIDE SEQUENCE [LARGE SCALE GENOMIC DNA]</scope>
    <source>
        <strain evidence="3 4">DSM 22179</strain>
    </source>
</reference>
<gene>
    <name evidence="3" type="ORF">SAMN05445756_1424</name>
</gene>
<dbReference type="OrthoDB" id="122286at2"/>
<dbReference type="Gene3D" id="1.10.10.10">
    <property type="entry name" value="Winged helix-like DNA-binding domain superfamily/Winged helix DNA-binding domain"/>
    <property type="match status" value="1"/>
</dbReference>
<dbReference type="EMBL" id="FYEZ01000002">
    <property type="protein sequence ID" value="SNC71313.1"/>
    <property type="molecule type" value="Genomic_DNA"/>
</dbReference>
<dbReference type="InterPro" id="IPR036390">
    <property type="entry name" value="WH_DNA-bd_sf"/>
</dbReference>
<sequence>MRAVLACLAGASGPVWGLLVVRETGRPTGTVYPLLDRLERAGMLESHWDESPRPGARRRLYRLTPEGRQVARQVQRDAAEQAVGERDAAKGLGRPGPGLSGAGA</sequence>
<dbReference type="AlphaFoldDB" id="A0A212TZ86"/>
<dbReference type="SUPFAM" id="SSF46785">
    <property type="entry name" value="Winged helix' DNA-binding domain"/>
    <property type="match status" value="1"/>
</dbReference>